<feature type="transmembrane region" description="Helical" evidence="4">
    <location>
        <begin position="56"/>
        <end position="74"/>
    </location>
</feature>
<evidence type="ECO:0000313" key="6">
    <source>
        <dbReference type="EMBL" id="TGL89419.1"/>
    </source>
</evidence>
<reference evidence="6 7" key="1">
    <citation type="journal article" date="2019" name="PLoS Negl. Trop. Dis.">
        <title>Revisiting the worldwide diversity of Leptospira species in the environment.</title>
        <authorList>
            <person name="Vincent A.T."/>
            <person name="Schiettekatte O."/>
            <person name="Bourhy P."/>
            <person name="Veyrier F.J."/>
            <person name="Picardeau M."/>
        </authorList>
    </citation>
    <scope>NUCLEOTIDE SEQUENCE [LARGE SCALE GENOMIC DNA]</scope>
    <source>
        <strain evidence="6 7">201702445</strain>
    </source>
</reference>
<feature type="domain" description="HTH araC/xylS-type" evidence="5">
    <location>
        <begin position="277"/>
        <end position="378"/>
    </location>
</feature>
<evidence type="ECO:0000256" key="4">
    <source>
        <dbReference type="SAM" id="Phobius"/>
    </source>
</evidence>
<dbReference type="InterPro" id="IPR009057">
    <property type="entry name" value="Homeodomain-like_sf"/>
</dbReference>
<dbReference type="Gene3D" id="1.10.10.60">
    <property type="entry name" value="Homeodomain-like"/>
    <property type="match status" value="1"/>
</dbReference>
<dbReference type="AlphaFoldDB" id="A0A6N4QKN6"/>
<keyword evidence="1" id="KW-0805">Transcription regulation</keyword>
<evidence type="ECO:0000259" key="5">
    <source>
        <dbReference type="PROSITE" id="PS01124"/>
    </source>
</evidence>
<keyword evidence="4" id="KW-1133">Transmembrane helix</keyword>
<feature type="transmembrane region" description="Helical" evidence="4">
    <location>
        <begin position="151"/>
        <end position="175"/>
    </location>
</feature>
<dbReference type="GO" id="GO:0043565">
    <property type="term" value="F:sequence-specific DNA binding"/>
    <property type="evidence" value="ECO:0007669"/>
    <property type="project" value="InterPro"/>
</dbReference>
<evidence type="ECO:0000256" key="1">
    <source>
        <dbReference type="ARBA" id="ARBA00023015"/>
    </source>
</evidence>
<keyword evidence="4" id="KW-0472">Membrane</keyword>
<gene>
    <name evidence="6" type="ORF">EHQ83_01425</name>
</gene>
<dbReference type="SMART" id="SM00342">
    <property type="entry name" value="HTH_ARAC"/>
    <property type="match status" value="1"/>
</dbReference>
<organism evidence="6 7">
    <name type="scientific">Leptospira yasudae</name>
    <dbReference type="NCBI Taxonomy" id="2202201"/>
    <lineage>
        <taxon>Bacteria</taxon>
        <taxon>Pseudomonadati</taxon>
        <taxon>Spirochaetota</taxon>
        <taxon>Spirochaetia</taxon>
        <taxon>Leptospirales</taxon>
        <taxon>Leptospiraceae</taxon>
        <taxon>Leptospira</taxon>
    </lineage>
</organism>
<accession>A0A6N4QKN6</accession>
<proteinExistence type="predicted"/>
<feature type="transmembrane region" description="Helical" evidence="4">
    <location>
        <begin position="209"/>
        <end position="228"/>
    </location>
</feature>
<evidence type="ECO:0000256" key="2">
    <source>
        <dbReference type="ARBA" id="ARBA00023125"/>
    </source>
</evidence>
<keyword evidence="2" id="KW-0238">DNA-binding</keyword>
<dbReference type="PROSITE" id="PS01124">
    <property type="entry name" value="HTH_ARAC_FAMILY_2"/>
    <property type="match status" value="1"/>
</dbReference>
<comment type="caution">
    <text evidence="6">The sequence shown here is derived from an EMBL/GenBank/DDBJ whole genome shotgun (WGS) entry which is preliminary data.</text>
</comment>
<dbReference type="RefSeq" id="WP_135574844.1">
    <property type="nucleotide sequence ID" value="NZ_RQGK01000010.1"/>
</dbReference>
<dbReference type="GO" id="GO:0003700">
    <property type="term" value="F:DNA-binding transcription factor activity"/>
    <property type="evidence" value="ECO:0007669"/>
    <property type="project" value="InterPro"/>
</dbReference>
<dbReference type="SUPFAM" id="SSF46689">
    <property type="entry name" value="Homeodomain-like"/>
    <property type="match status" value="1"/>
</dbReference>
<dbReference type="EMBL" id="RQGM01000007">
    <property type="protein sequence ID" value="TGL89419.1"/>
    <property type="molecule type" value="Genomic_DNA"/>
</dbReference>
<dbReference type="PANTHER" id="PTHR43280">
    <property type="entry name" value="ARAC-FAMILY TRANSCRIPTIONAL REGULATOR"/>
    <property type="match status" value="1"/>
</dbReference>
<dbReference type="Pfam" id="PF12833">
    <property type="entry name" value="HTH_18"/>
    <property type="match status" value="1"/>
</dbReference>
<sequence length="403" mass="46282">MIFFADSNLLVYITLLKDGFNRYLEYLYSASIVISFLTGLSGFYKGIYKAQKDRLNLVRGIFLTCVCFLILGHGKAITLMSTFINNPLNLEYRIFFSYYYGFAVTASVVSTLYVMHLFGVLRNPLRYCLFTFASFPIIFLTSFMMGDMLSIIYFGKTVLFLLQMSAGILTLSFIIKNKMKKIYLNYPIQNFILCTALLIHTYGMAIQSPLLMMTALSFTGFFVVYFFILEYNHPDFWKVGFSSELMEMKSEDAKTQTLQTPGSKNLVERLDIDRIETKIQKFVEDREYLDEEIRLSDFSAYIGVSLHQASYYLNNYKDLSFTDFLSFHRLEEAGRMIQQRPEINLLEVALASGFNSPSSFRRACLKFAGKPPKEFRNNILQKAALAGTADSQSIALEFQNQLG</sequence>
<dbReference type="InterPro" id="IPR018060">
    <property type="entry name" value="HTH_AraC"/>
</dbReference>
<feature type="transmembrane region" description="Helical" evidence="4">
    <location>
        <begin position="94"/>
        <end position="115"/>
    </location>
</feature>
<feature type="transmembrane region" description="Helical" evidence="4">
    <location>
        <begin position="26"/>
        <end position="44"/>
    </location>
</feature>
<dbReference type="Proteomes" id="UP000297613">
    <property type="component" value="Unassembled WGS sequence"/>
</dbReference>
<dbReference type="PANTHER" id="PTHR43280:SF29">
    <property type="entry name" value="ARAC-FAMILY TRANSCRIPTIONAL REGULATOR"/>
    <property type="match status" value="1"/>
</dbReference>
<name>A0A6N4QKN6_9LEPT</name>
<keyword evidence="4" id="KW-0812">Transmembrane</keyword>
<evidence type="ECO:0000313" key="7">
    <source>
        <dbReference type="Proteomes" id="UP000297613"/>
    </source>
</evidence>
<evidence type="ECO:0000256" key="3">
    <source>
        <dbReference type="ARBA" id="ARBA00023163"/>
    </source>
</evidence>
<feature type="transmembrane region" description="Helical" evidence="4">
    <location>
        <begin position="182"/>
        <end position="203"/>
    </location>
</feature>
<keyword evidence="3" id="KW-0804">Transcription</keyword>
<feature type="transmembrane region" description="Helical" evidence="4">
    <location>
        <begin position="127"/>
        <end position="145"/>
    </location>
</feature>
<protein>
    <submittedName>
        <fullName evidence="6">AraC family transcriptional regulator</fullName>
    </submittedName>
</protein>